<keyword evidence="1" id="KW-1133">Transmembrane helix</keyword>
<organism evidence="2 3">
    <name type="scientific">Candidatus Kaiserbacteria bacterium RIFCSPHIGHO2_01_FULL_53_31</name>
    <dbReference type="NCBI Taxonomy" id="1798481"/>
    <lineage>
        <taxon>Bacteria</taxon>
        <taxon>Candidatus Kaiseribacteriota</taxon>
    </lineage>
</organism>
<evidence type="ECO:0000313" key="3">
    <source>
        <dbReference type="Proteomes" id="UP000178815"/>
    </source>
</evidence>
<name>A0A1F6CHE6_9BACT</name>
<dbReference type="InterPro" id="IPR009003">
    <property type="entry name" value="Peptidase_S1_PA"/>
</dbReference>
<evidence type="ECO:0000256" key="1">
    <source>
        <dbReference type="SAM" id="Phobius"/>
    </source>
</evidence>
<dbReference type="GO" id="GO:0004252">
    <property type="term" value="F:serine-type endopeptidase activity"/>
    <property type="evidence" value="ECO:0007669"/>
    <property type="project" value="InterPro"/>
</dbReference>
<sequence>MDRVAPYLGIVAALGVFFFVITHVGVAIPSPSNMTAIVGSSQAELTSPTQEISSDVATTSSSSEQAVPVKASTARTVDPAKLHAAASKLNSALVNIICFAPKKSGVHSISGSGVIVSKNGLILTNAHVAQYLLLVDRGVSCDIRTGSPATSTYRAALAYIPTAWVQENSAVLTTELPRGTGERDFAFLAITESTQASSTLPSAFPYVPLSSAAPVEGTPVAIATYGAQFLEARQIASALFPTIVLSTVKGVFTFLDNTIDVITLGGSAAAQEGSSGGGVVDANGNLVGTITTSTVKGLLTDRSLSAITAAYIRTEYARETGQPLDVFLTKPTVTAVADFAPQAPALEALLVGALRR</sequence>
<dbReference type="AlphaFoldDB" id="A0A1F6CHE6"/>
<feature type="transmembrane region" description="Helical" evidence="1">
    <location>
        <begin position="7"/>
        <end position="28"/>
    </location>
</feature>
<accession>A0A1F6CHE6</accession>
<dbReference type="Proteomes" id="UP000178815">
    <property type="component" value="Unassembled WGS sequence"/>
</dbReference>
<dbReference type="PANTHER" id="PTHR21004">
    <property type="entry name" value="SERINE PROTEASE-RELATED"/>
    <property type="match status" value="1"/>
</dbReference>
<dbReference type="EMBL" id="MFKU01000014">
    <property type="protein sequence ID" value="OGG48410.1"/>
    <property type="molecule type" value="Genomic_DNA"/>
</dbReference>
<dbReference type="Gene3D" id="2.40.10.120">
    <property type="match status" value="1"/>
</dbReference>
<comment type="caution">
    <text evidence="2">The sequence shown here is derived from an EMBL/GenBank/DDBJ whole genome shotgun (WGS) entry which is preliminary data.</text>
</comment>
<keyword evidence="1" id="KW-0472">Membrane</keyword>
<keyword evidence="1" id="KW-0812">Transmembrane</keyword>
<dbReference type="PANTHER" id="PTHR21004:SF0">
    <property type="entry name" value="PEROXISOMAL LEADER PEPTIDE-PROCESSING PROTEASE"/>
    <property type="match status" value="1"/>
</dbReference>
<gene>
    <name evidence="2" type="ORF">A2678_03170</name>
</gene>
<evidence type="ECO:0000313" key="2">
    <source>
        <dbReference type="EMBL" id="OGG48410.1"/>
    </source>
</evidence>
<dbReference type="GO" id="GO:0016485">
    <property type="term" value="P:protein processing"/>
    <property type="evidence" value="ECO:0007669"/>
    <property type="project" value="InterPro"/>
</dbReference>
<proteinExistence type="predicted"/>
<protein>
    <recommendedName>
        <fullName evidence="4">Serine protease</fullName>
    </recommendedName>
</protein>
<evidence type="ECO:0008006" key="4">
    <source>
        <dbReference type="Google" id="ProtNLM"/>
    </source>
</evidence>
<dbReference type="InterPro" id="IPR039245">
    <property type="entry name" value="TYSND1/DEG15"/>
</dbReference>
<dbReference type="Pfam" id="PF13365">
    <property type="entry name" value="Trypsin_2"/>
    <property type="match status" value="1"/>
</dbReference>
<dbReference type="SUPFAM" id="SSF50494">
    <property type="entry name" value="Trypsin-like serine proteases"/>
    <property type="match status" value="1"/>
</dbReference>
<reference evidence="2 3" key="1">
    <citation type="journal article" date="2016" name="Nat. Commun.">
        <title>Thousands of microbial genomes shed light on interconnected biogeochemical processes in an aquifer system.</title>
        <authorList>
            <person name="Anantharaman K."/>
            <person name="Brown C.T."/>
            <person name="Hug L.A."/>
            <person name="Sharon I."/>
            <person name="Castelle C.J."/>
            <person name="Probst A.J."/>
            <person name="Thomas B.C."/>
            <person name="Singh A."/>
            <person name="Wilkins M.J."/>
            <person name="Karaoz U."/>
            <person name="Brodie E.L."/>
            <person name="Williams K.H."/>
            <person name="Hubbard S.S."/>
            <person name="Banfield J.F."/>
        </authorList>
    </citation>
    <scope>NUCLEOTIDE SEQUENCE [LARGE SCALE GENOMIC DNA]</scope>
</reference>